<dbReference type="Proteomes" id="UP000017836">
    <property type="component" value="Unassembled WGS sequence"/>
</dbReference>
<comment type="subcellular location">
    <subcellularLocation>
        <location evidence="1">Nucleus</location>
    </subcellularLocation>
</comment>
<dbReference type="AlphaFoldDB" id="U5D840"/>
<dbReference type="GO" id="GO:0003677">
    <property type="term" value="F:DNA binding"/>
    <property type="evidence" value="ECO:0007669"/>
    <property type="project" value="UniProtKB-UniRule"/>
</dbReference>
<dbReference type="OMA" id="HEECAEM"/>
<organism evidence="3 4">
    <name type="scientific">Amborella trichopoda</name>
    <dbReference type="NCBI Taxonomy" id="13333"/>
    <lineage>
        <taxon>Eukaryota</taxon>
        <taxon>Viridiplantae</taxon>
        <taxon>Streptophyta</taxon>
        <taxon>Embryophyta</taxon>
        <taxon>Tracheophyta</taxon>
        <taxon>Spermatophyta</taxon>
        <taxon>Magnoliopsida</taxon>
        <taxon>Amborellales</taxon>
        <taxon>Amborellaceae</taxon>
        <taxon>Amborella</taxon>
    </lineage>
</organism>
<feature type="compositionally biased region" description="Low complexity" evidence="2">
    <location>
        <begin position="74"/>
        <end position="84"/>
    </location>
</feature>
<dbReference type="PANTHER" id="PTHR31506">
    <property type="entry name" value="BES1/BZR1 HOMOLOG PROTEIN 3-RELATED"/>
    <property type="match status" value="1"/>
</dbReference>
<proteinExistence type="inferred from homology"/>
<dbReference type="GO" id="GO:0005634">
    <property type="term" value="C:nucleus"/>
    <property type="evidence" value="ECO:0007669"/>
    <property type="project" value="UniProtKB-SubCell"/>
</dbReference>
<evidence type="ECO:0000313" key="4">
    <source>
        <dbReference type="Proteomes" id="UP000017836"/>
    </source>
</evidence>
<evidence type="ECO:0000256" key="1">
    <source>
        <dbReference type="RuleBase" id="RU369040"/>
    </source>
</evidence>
<gene>
    <name evidence="3" type="ORF">AMTR_s00059p00136910</name>
</gene>
<dbReference type="InterPro" id="IPR033264">
    <property type="entry name" value="BZR"/>
</dbReference>
<dbReference type="HOGENOM" id="CLU_036256_2_0_1"/>
<comment type="function">
    <text evidence="1">Functions in brassinosteroid signaling. May function as transcriptional repressor.</text>
</comment>
<dbReference type="EMBL" id="KI392312">
    <property type="protein sequence ID" value="ERN17572.1"/>
    <property type="molecule type" value="Genomic_DNA"/>
</dbReference>
<evidence type="ECO:0000313" key="3">
    <source>
        <dbReference type="EMBL" id="ERN17572.1"/>
    </source>
</evidence>
<keyword evidence="1" id="KW-1070">Brassinosteroid signaling pathway</keyword>
<dbReference type="GO" id="GO:0003700">
    <property type="term" value="F:DNA-binding transcription factor activity"/>
    <property type="evidence" value="ECO:0007669"/>
    <property type="project" value="UniProtKB-UniRule"/>
</dbReference>
<protein>
    <recommendedName>
        <fullName evidence="1">Protein BZR1 homolog</fullName>
    </recommendedName>
    <alternativeName>
        <fullName evidence="1">Protein BRASSINAZOLE-RESISTANT 1 homolog</fullName>
    </alternativeName>
</protein>
<feature type="compositionally biased region" description="Low complexity" evidence="2">
    <location>
        <begin position="12"/>
        <end position="49"/>
    </location>
</feature>
<keyword evidence="1" id="KW-0804">Transcription</keyword>
<dbReference type="Gramene" id="ERN17572">
    <property type="protein sequence ID" value="ERN17572"/>
    <property type="gene ID" value="AMTR_s00059p00136910"/>
</dbReference>
<feature type="compositionally biased region" description="Polar residues" evidence="2">
    <location>
        <begin position="1"/>
        <end position="11"/>
    </location>
</feature>
<accession>U5D840</accession>
<dbReference type="GO" id="GO:0006351">
    <property type="term" value="P:DNA-templated transcription"/>
    <property type="evidence" value="ECO:0007669"/>
    <property type="project" value="InterPro"/>
</dbReference>
<sequence>MDTGAASTTITPSSSYHPSPQSSSFPSPSHPSSHYDSSLHPHFLSLPPLRISNSAPVTPPLTSPKPHHPHHPNASFFASAPSSPTRRTSFYPIPECLDESFSDASTPRPFPPSPTFTLVCPSAPSRILSHAGILSPNGFLSPNGMFSPNGILSPNGLLSPNGMLSPNGILSPPNGVLSPNGMLSPPVVPRKENDGEFEFECVKVKPWEGERIHEECAEMIGGEDLELRLGTSSAN</sequence>
<name>U5D840_AMBTC</name>
<keyword evidence="1" id="KW-0805">Transcription regulation</keyword>
<comment type="similarity">
    <text evidence="1">Belongs to the BZR/LAT61 family.</text>
</comment>
<feature type="region of interest" description="Disordered" evidence="2">
    <location>
        <begin position="1"/>
        <end position="86"/>
    </location>
</feature>
<keyword evidence="1" id="KW-0238">DNA-binding</keyword>
<evidence type="ECO:0000256" key="2">
    <source>
        <dbReference type="SAM" id="MobiDB-lite"/>
    </source>
</evidence>
<dbReference type="GO" id="GO:0009742">
    <property type="term" value="P:brassinosteroid mediated signaling pathway"/>
    <property type="evidence" value="ECO:0007669"/>
    <property type="project" value="UniProtKB-UniRule"/>
</dbReference>
<dbReference type="PANTHER" id="PTHR31506:SF22">
    <property type="entry name" value="PROTEIN BRASSINAZOLE-RESISTANT 2"/>
    <property type="match status" value="1"/>
</dbReference>
<keyword evidence="4" id="KW-1185">Reference proteome</keyword>
<dbReference type="STRING" id="13333.U5D840"/>
<reference evidence="4" key="1">
    <citation type="journal article" date="2013" name="Science">
        <title>The Amborella genome and the evolution of flowering plants.</title>
        <authorList>
            <consortium name="Amborella Genome Project"/>
        </authorList>
    </citation>
    <scope>NUCLEOTIDE SEQUENCE [LARGE SCALE GENOMIC DNA]</scope>
</reference>